<evidence type="ECO:0000256" key="2">
    <source>
        <dbReference type="ARBA" id="ARBA00004824"/>
    </source>
</evidence>
<dbReference type="InterPro" id="IPR036038">
    <property type="entry name" value="Aminotransferase-like"/>
</dbReference>
<protein>
    <recommendedName>
        <fullName evidence="6">branched-chain-amino-acid transaminase</fullName>
        <ecNumber evidence="6">2.6.1.42</ecNumber>
    </recommendedName>
</protein>
<comment type="similarity">
    <text evidence="5">Belongs to the class-IV pyridoxal-phosphate-dependent aminotransferase family.</text>
</comment>
<comment type="cofactor">
    <cofactor evidence="1">
        <name>pyridoxal 5'-phosphate</name>
        <dbReference type="ChEBI" id="CHEBI:597326"/>
    </cofactor>
</comment>
<dbReference type="SUPFAM" id="SSF56752">
    <property type="entry name" value="D-aminoacid aminotransferase-like PLP-dependent enzymes"/>
    <property type="match status" value="1"/>
</dbReference>
<evidence type="ECO:0000256" key="10">
    <source>
        <dbReference type="ARBA" id="ARBA00049229"/>
    </source>
</evidence>
<evidence type="ECO:0000256" key="4">
    <source>
        <dbReference type="ARBA" id="ARBA00005072"/>
    </source>
</evidence>
<dbReference type="GO" id="GO:0052654">
    <property type="term" value="F:L-leucine-2-oxoglutarate transaminase activity"/>
    <property type="evidence" value="ECO:0007669"/>
    <property type="project" value="RHEA"/>
</dbReference>
<keyword evidence="7" id="KW-0663">Pyridoxal phosphate</keyword>
<dbReference type="Gene3D" id="3.30.470.10">
    <property type="match status" value="1"/>
</dbReference>
<evidence type="ECO:0000256" key="1">
    <source>
        <dbReference type="ARBA" id="ARBA00001933"/>
    </source>
</evidence>
<dbReference type="InterPro" id="IPR043131">
    <property type="entry name" value="BCAT-like_N"/>
</dbReference>
<dbReference type="EC" id="2.6.1.42" evidence="6"/>
<dbReference type="RefSeq" id="WP_236254771.1">
    <property type="nucleotide sequence ID" value="NZ_CP036280.1"/>
</dbReference>
<dbReference type="KEGG" id="mcad:Pan265_12640"/>
<evidence type="ECO:0000256" key="7">
    <source>
        <dbReference type="ARBA" id="ARBA00022898"/>
    </source>
</evidence>
<evidence type="ECO:0000313" key="11">
    <source>
        <dbReference type="EMBL" id="QDU71414.1"/>
    </source>
</evidence>
<dbReference type="AlphaFoldDB" id="A0A518BWV1"/>
<dbReference type="PANTHER" id="PTHR42743">
    <property type="entry name" value="AMINO-ACID AMINOTRANSFERASE"/>
    <property type="match status" value="1"/>
</dbReference>
<dbReference type="Proteomes" id="UP000320386">
    <property type="component" value="Chromosome"/>
</dbReference>
<comment type="catalytic activity">
    <reaction evidence="9">
        <text>L-isoleucine + 2-oxoglutarate = (S)-3-methyl-2-oxopentanoate + L-glutamate</text>
        <dbReference type="Rhea" id="RHEA:24801"/>
        <dbReference type="ChEBI" id="CHEBI:16810"/>
        <dbReference type="ChEBI" id="CHEBI:29985"/>
        <dbReference type="ChEBI" id="CHEBI:35146"/>
        <dbReference type="ChEBI" id="CHEBI:58045"/>
        <dbReference type="EC" id="2.6.1.42"/>
    </reaction>
</comment>
<comment type="catalytic activity">
    <reaction evidence="10">
        <text>L-leucine + 2-oxoglutarate = 4-methyl-2-oxopentanoate + L-glutamate</text>
        <dbReference type="Rhea" id="RHEA:18321"/>
        <dbReference type="ChEBI" id="CHEBI:16810"/>
        <dbReference type="ChEBI" id="CHEBI:17865"/>
        <dbReference type="ChEBI" id="CHEBI:29985"/>
        <dbReference type="ChEBI" id="CHEBI:57427"/>
        <dbReference type="EC" id="2.6.1.42"/>
    </reaction>
</comment>
<dbReference type="PANTHER" id="PTHR42743:SF11">
    <property type="entry name" value="AMINODEOXYCHORISMATE LYASE"/>
    <property type="match status" value="1"/>
</dbReference>
<evidence type="ECO:0000256" key="9">
    <source>
        <dbReference type="ARBA" id="ARBA00048798"/>
    </source>
</evidence>
<evidence type="ECO:0000256" key="3">
    <source>
        <dbReference type="ARBA" id="ARBA00004931"/>
    </source>
</evidence>
<keyword evidence="12" id="KW-1185">Reference proteome</keyword>
<name>A0A518BWV1_9BACT</name>
<sequence>MTQETSTPTYHTLLNGQFCEPGEARISLDDAGFQHGIGLFETLYVQNSRVFRGREHLSRLANSARELGLLEDLDVDPLLASLDKTIEHNHLDRARLRLTLTAGAVSLLPGREAPARPMPTLAIQPSPVTAYDPQYFEDGVLVLIAPSHVNPLDPTAGHKTLNYWQRLRSLRQAAAAGAGEAVWLSVTNHLASGAISNLFLVRDDTIQTPIAHGEEPEGSLQAPVLPGVTRGAVLECAEALGITAVKAMLTIDDLLTADEVFLTNSGWQVLPVTRVERSQIGDGRPGPVTGRVREAVLGLIERETAQR</sequence>
<dbReference type="Pfam" id="PF01063">
    <property type="entry name" value="Aminotran_4"/>
    <property type="match status" value="1"/>
</dbReference>
<dbReference type="InterPro" id="IPR001544">
    <property type="entry name" value="Aminotrans_IV"/>
</dbReference>
<dbReference type="Gene3D" id="3.20.10.10">
    <property type="entry name" value="D-amino Acid Aminotransferase, subunit A, domain 2"/>
    <property type="match status" value="1"/>
</dbReference>
<organism evidence="11 12">
    <name type="scientific">Mucisphaera calidilacus</name>
    <dbReference type="NCBI Taxonomy" id="2527982"/>
    <lineage>
        <taxon>Bacteria</taxon>
        <taxon>Pseudomonadati</taxon>
        <taxon>Planctomycetota</taxon>
        <taxon>Phycisphaerae</taxon>
        <taxon>Phycisphaerales</taxon>
        <taxon>Phycisphaeraceae</taxon>
        <taxon>Mucisphaera</taxon>
    </lineage>
</organism>
<comment type="catalytic activity">
    <reaction evidence="8">
        <text>L-valine + 2-oxoglutarate = 3-methyl-2-oxobutanoate + L-glutamate</text>
        <dbReference type="Rhea" id="RHEA:24813"/>
        <dbReference type="ChEBI" id="CHEBI:11851"/>
        <dbReference type="ChEBI" id="CHEBI:16810"/>
        <dbReference type="ChEBI" id="CHEBI:29985"/>
        <dbReference type="ChEBI" id="CHEBI:57762"/>
        <dbReference type="EC" id="2.6.1.42"/>
    </reaction>
</comment>
<accession>A0A518BWV1</accession>
<dbReference type="GO" id="GO:0052655">
    <property type="term" value="F:L-valine-2-oxoglutarate transaminase activity"/>
    <property type="evidence" value="ECO:0007669"/>
    <property type="project" value="RHEA"/>
</dbReference>
<evidence type="ECO:0000256" key="5">
    <source>
        <dbReference type="ARBA" id="ARBA00009320"/>
    </source>
</evidence>
<comment type="pathway">
    <text evidence="3">Amino-acid biosynthesis; L-valine biosynthesis; L-valine from pyruvate: step 4/4.</text>
</comment>
<dbReference type="InterPro" id="IPR043132">
    <property type="entry name" value="BCAT-like_C"/>
</dbReference>
<dbReference type="GO" id="GO:0008652">
    <property type="term" value="P:amino acid biosynthetic process"/>
    <property type="evidence" value="ECO:0007669"/>
    <property type="project" value="UniProtKB-ARBA"/>
</dbReference>
<dbReference type="EMBL" id="CP036280">
    <property type="protein sequence ID" value="QDU71414.1"/>
    <property type="molecule type" value="Genomic_DNA"/>
</dbReference>
<evidence type="ECO:0000313" key="12">
    <source>
        <dbReference type="Proteomes" id="UP000320386"/>
    </source>
</evidence>
<proteinExistence type="inferred from homology"/>
<gene>
    <name evidence="11" type="primary">ilvE_2</name>
    <name evidence="11" type="ORF">Pan265_12640</name>
</gene>
<dbReference type="GO" id="GO:0052656">
    <property type="term" value="F:L-isoleucine-2-oxoglutarate transaminase activity"/>
    <property type="evidence" value="ECO:0007669"/>
    <property type="project" value="RHEA"/>
</dbReference>
<evidence type="ECO:0000256" key="8">
    <source>
        <dbReference type="ARBA" id="ARBA00048212"/>
    </source>
</evidence>
<evidence type="ECO:0000256" key="6">
    <source>
        <dbReference type="ARBA" id="ARBA00013053"/>
    </source>
</evidence>
<dbReference type="GO" id="GO:0046394">
    <property type="term" value="P:carboxylic acid biosynthetic process"/>
    <property type="evidence" value="ECO:0007669"/>
    <property type="project" value="UniProtKB-ARBA"/>
</dbReference>
<comment type="pathway">
    <text evidence="4">Amino-acid biosynthesis; L-leucine biosynthesis; L-leucine from 3-methyl-2-oxobutanoate: step 4/4.</text>
</comment>
<dbReference type="InterPro" id="IPR050571">
    <property type="entry name" value="Class-IV_PLP-Dep_Aminotrnsfr"/>
</dbReference>
<dbReference type="CDD" id="cd00449">
    <property type="entry name" value="PLPDE_IV"/>
    <property type="match status" value="1"/>
</dbReference>
<dbReference type="FunFam" id="3.20.10.10:FF:000002">
    <property type="entry name" value="D-alanine aminotransferase"/>
    <property type="match status" value="1"/>
</dbReference>
<comment type="pathway">
    <text evidence="2">Amino-acid biosynthesis; L-isoleucine biosynthesis; L-isoleucine from 2-oxobutanoate: step 4/4.</text>
</comment>
<keyword evidence="11" id="KW-0808">Transferase</keyword>
<keyword evidence="11" id="KW-0032">Aminotransferase</keyword>
<reference evidence="11 12" key="1">
    <citation type="submission" date="2019-02" db="EMBL/GenBank/DDBJ databases">
        <title>Deep-cultivation of Planctomycetes and their phenomic and genomic characterization uncovers novel biology.</title>
        <authorList>
            <person name="Wiegand S."/>
            <person name="Jogler M."/>
            <person name="Boedeker C."/>
            <person name="Pinto D."/>
            <person name="Vollmers J."/>
            <person name="Rivas-Marin E."/>
            <person name="Kohn T."/>
            <person name="Peeters S.H."/>
            <person name="Heuer A."/>
            <person name="Rast P."/>
            <person name="Oberbeckmann S."/>
            <person name="Bunk B."/>
            <person name="Jeske O."/>
            <person name="Meyerdierks A."/>
            <person name="Storesund J.E."/>
            <person name="Kallscheuer N."/>
            <person name="Luecker S."/>
            <person name="Lage O.M."/>
            <person name="Pohl T."/>
            <person name="Merkel B.J."/>
            <person name="Hornburger P."/>
            <person name="Mueller R.-W."/>
            <person name="Bruemmer F."/>
            <person name="Labrenz M."/>
            <person name="Spormann A.M."/>
            <person name="Op den Camp H."/>
            <person name="Overmann J."/>
            <person name="Amann R."/>
            <person name="Jetten M.S.M."/>
            <person name="Mascher T."/>
            <person name="Medema M.H."/>
            <person name="Devos D.P."/>
            <person name="Kaster A.-K."/>
            <person name="Ovreas L."/>
            <person name="Rohde M."/>
            <person name="Galperin M.Y."/>
            <person name="Jogler C."/>
        </authorList>
    </citation>
    <scope>NUCLEOTIDE SEQUENCE [LARGE SCALE GENOMIC DNA]</scope>
    <source>
        <strain evidence="11 12">Pan265</strain>
    </source>
</reference>